<dbReference type="EMBL" id="JBHSWE010000001">
    <property type="protein sequence ID" value="MFC6671561.1"/>
    <property type="molecule type" value="Genomic_DNA"/>
</dbReference>
<sequence>MSASLLSEPLAGLLALLVLALCWPLSQALRHEKMRPLAGYLLFVSLFGLVSALSFRVLLWLAVLLLPPAALEGMAAPVILALLSMVPGLIAARWIVRRPQQRRMPK</sequence>
<evidence type="ECO:0000313" key="3">
    <source>
        <dbReference type="Proteomes" id="UP001596422"/>
    </source>
</evidence>
<reference evidence="3" key="1">
    <citation type="journal article" date="2019" name="Int. J. Syst. Evol. Microbiol.">
        <title>The Global Catalogue of Microorganisms (GCM) 10K type strain sequencing project: providing services to taxonomists for standard genome sequencing and annotation.</title>
        <authorList>
            <consortium name="The Broad Institute Genomics Platform"/>
            <consortium name="The Broad Institute Genome Sequencing Center for Infectious Disease"/>
            <person name="Wu L."/>
            <person name="Ma J."/>
        </authorList>
    </citation>
    <scope>NUCLEOTIDE SEQUENCE [LARGE SCALE GENOMIC DNA]</scope>
    <source>
        <strain evidence="3">NBRC 111756</strain>
    </source>
</reference>
<organism evidence="2 3">
    <name type="scientific">Marinobacterium aestuariivivens</name>
    <dbReference type="NCBI Taxonomy" id="1698799"/>
    <lineage>
        <taxon>Bacteria</taxon>
        <taxon>Pseudomonadati</taxon>
        <taxon>Pseudomonadota</taxon>
        <taxon>Gammaproteobacteria</taxon>
        <taxon>Oceanospirillales</taxon>
        <taxon>Oceanospirillaceae</taxon>
        <taxon>Marinobacterium</taxon>
    </lineage>
</organism>
<evidence type="ECO:0000256" key="1">
    <source>
        <dbReference type="SAM" id="Phobius"/>
    </source>
</evidence>
<feature type="transmembrane region" description="Helical" evidence="1">
    <location>
        <begin position="6"/>
        <end position="25"/>
    </location>
</feature>
<accession>A0ABW2A242</accession>
<feature type="transmembrane region" description="Helical" evidence="1">
    <location>
        <begin position="74"/>
        <end position="96"/>
    </location>
</feature>
<keyword evidence="1" id="KW-0472">Membrane</keyword>
<keyword evidence="1" id="KW-1133">Transmembrane helix</keyword>
<proteinExistence type="predicted"/>
<gene>
    <name evidence="2" type="ORF">ACFQDL_16905</name>
</gene>
<protein>
    <submittedName>
        <fullName evidence="2">Uncharacterized protein</fullName>
    </submittedName>
</protein>
<keyword evidence="3" id="KW-1185">Reference proteome</keyword>
<evidence type="ECO:0000313" key="2">
    <source>
        <dbReference type="EMBL" id="MFC6671561.1"/>
    </source>
</evidence>
<feature type="transmembrane region" description="Helical" evidence="1">
    <location>
        <begin position="37"/>
        <end position="62"/>
    </location>
</feature>
<dbReference type="Proteomes" id="UP001596422">
    <property type="component" value="Unassembled WGS sequence"/>
</dbReference>
<name>A0ABW2A242_9GAMM</name>
<comment type="caution">
    <text evidence="2">The sequence shown here is derived from an EMBL/GenBank/DDBJ whole genome shotgun (WGS) entry which is preliminary data.</text>
</comment>
<keyword evidence="1" id="KW-0812">Transmembrane</keyword>
<dbReference type="RefSeq" id="WP_379910064.1">
    <property type="nucleotide sequence ID" value="NZ_JBHSWE010000001.1"/>
</dbReference>